<dbReference type="InterPro" id="IPR009056">
    <property type="entry name" value="Cyt_c-like_dom"/>
</dbReference>
<dbReference type="InterPro" id="IPR003511">
    <property type="entry name" value="HORMA_dom"/>
</dbReference>
<feature type="non-terminal residue" evidence="13">
    <location>
        <position position="1612"/>
    </location>
</feature>
<dbReference type="PANTHER" id="PTHR46199:SF3">
    <property type="entry name" value="RAC GTPASE-ACTIVATING PROTEIN 1"/>
    <property type="match status" value="1"/>
</dbReference>
<evidence type="ECO:0000256" key="6">
    <source>
        <dbReference type="SAM" id="MobiDB-lite"/>
    </source>
</evidence>
<comment type="caution">
    <text evidence="13">The sequence shown here is derived from an EMBL/GenBank/DDBJ whole genome shotgun (WGS) entry which is preliminary data.</text>
</comment>
<dbReference type="Gene3D" id="3.30.900.10">
    <property type="entry name" value="HORMA domain"/>
    <property type="match status" value="2"/>
</dbReference>
<feature type="coiled-coil region" evidence="5">
    <location>
        <begin position="1044"/>
        <end position="1085"/>
    </location>
</feature>
<dbReference type="InterPro" id="IPR036570">
    <property type="entry name" value="HORMA_dom_sf"/>
</dbReference>
<feature type="region of interest" description="Disordered" evidence="6">
    <location>
        <begin position="395"/>
        <end position="421"/>
    </location>
</feature>
<keyword evidence="4" id="KW-0349">Heme</keyword>
<feature type="domain" description="HORMA" evidence="10">
    <location>
        <begin position="640"/>
        <end position="832"/>
    </location>
</feature>
<dbReference type="PROSITE" id="PS00479">
    <property type="entry name" value="ZF_DAG_PE_1"/>
    <property type="match status" value="1"/>
</dbReference>
<dbReference type="GO" id="GO:0046872">
    <property type="term" value="F:metal ion binding"/>
    <property type="evidence" value="ECO:0007669"/>
    <property type="project" value="UniProtKB-KW"/>
</dbReference>
<gene>
    <name evidence="13" type="ORF">MSPICULIGERA_LOCUS9719</name>
</gene>
<dbReference type="GO" id="GO:0051256">
    <property type="term" value="P:mitotic spindle midzone assembly"/>
    <property type="evidence" value="ECO:0007669"/>
    <property type="project" value="TreeGrafter"/>
</dbReference>
<keyword evidence="2" id="KW-0862">Zinc</keyword>
<dbReference type="Pfam" id="PF00620">
    <property type="entry name" value="RhoGAP"/>
    <property type="match status" value="1"/>
</dbReference>
<feature type="domain" description="Helicase ATP-binding" evidence="12">
    <location>
        <begin position="184"/>
        <end position="340"/>
    </location>
</feature>
<dbReference type="GO" id="GO:0003676">
    <property type="term" value="F:nucleic acid binding"/>
    <property type="evidence" value="ECO:0007669"/>
    <property type="project" value="InterPro"/>
</dbReference>
<dbReference type="SUPFAM" id="SSF52540">
    <property type="entry name" value="P-loop containing nucleoside triphosphate hydrolases"/>
    <property type="match status" value="1"/>
</dbReference>
<dbReference type="Gene3D" id="3.40.50.300">
    <property type="entry name" value="P-loop containing nucleotide triphosphate hydrolases"/>
    <property type="match status" value="1"/>
</dbReference>
<dbReference type="InterPro" id="IPR000198">
    <property type="entry name" value="RhoGAP_dom"/>
</dbReference>
<evidence type="ECO:0000259" key="12">
    <source>
        <dbReference type="PROSITE" id="PS51192"/>
    </source>
</evidence>
<feature type="domain" description="Phorbol-ester/DAG-type" evidence="8">
    <location>
        <begin position="1295"/>
        <end position="1346"/>
    </location>
</feature>
<protein>
    <submittedName>
        <fullName evidence="13">Uncharacterized protein</fullName>
    </submittedName>
</protein>
<feature type="transmembrane region" description="Helical" evidence="7">
    <location>
        <begin position="582"/>
        <end position="603"/>
    </location>
</feature>
<keyword evidence="5" id="KW-0175">Coiled coil</keyword>
<dbReference type="Gene3D" id="1.10.555.10">
    <property type="entry name" value="Rho GTPase activation protein"/>
    <property type="match status" value="1"/>
</dbReference>
<evidence type="ECO:0000256" key="1">
    <source>
        <dbReference type="ARBA" id="ARBA00022723"/>
    </source>
</evidence>
<keyword evidence="1 4" id="KW-0479">Metal-binding</keyword>
<name>A0AA36CN66_9BILA</name>
<dbReference type="PROSITE" id="PS50815">
    <property type="entry name" value="HORMA"/>
    <property type="match status" value="1"/>
</dbReference>
<dbReference type="InterPro" id="IPR027417">
    <property type="entry name" value="P-loop_NTPase"/>
</dbReference>
<keyword evidence="3 4" id="KW-0408">Iron</keyword>
<evidence type="ECO:0000256" key="3">
    <source>
        <dbReference type="ARBA" id="ARBA00023004"/>
    </source>
</evidence>
<dbReference type="CDD" id="cd20821">
    <property type="entry name" value="C1_MgcRacGAP"/>
    <property type="match status" value="1"/>
</dbReference>
<dbReference type="InterPro" id="IPR046349">
    <property type="entry name" value="C1-like_sf"/>
</dbReference>
<evidence type="ECO:0000313" key="14">
    <source>
        <dbReference type="Proteomes" id="UP001177023"/>
    </source>
</evidence>
<keyword evidence="7" id="KW-0472">Membrane</keyword>
<dbReference type="PROSITE" id="PS50081">
    <property type="entry name" value="ZF_DAG_PE_2"/>
    <property type="match status" value="1"/>
</dbReference>
<evidence type="ECO:0000256" key="2">
    <source>
        <dbReference type="ARBA" id="ARBA00022833"/>
    </source>
</evidence>
<dbReference type="SMART" id="SM00324">
    <property type="entry name" value="RhoGAP"/>
    <property type="match status" value="1"/>
</dbReference>
<dbReference type="Gene3D" id="3.30.60.20">
    <property type="match status" value="1"/>
</dbReference>
<dbReference type="GO" id="GO:0020037">
    <property type="term" value="F:heme binding"/>
    <property type="evidence" value="ECO:0007669"/>
    <property type="project" value="InterPro"/>
</dbReference>
<organism evidence="13 14">
    <name type="scientific">Mesorhabditis spiculigera</name>
    <dbReference type="NCBI Taxonomy" id="96644"/>
    <lineage>
        <taxon>Eukaryota</taxon>
        <taxon>Metazoa</taxon>
        <taxon>Ecdysozoa</taxon>
        <taxon>Nematoda</taxon>
        <taxon>Chromadorea</taxon>
        <taxon>Rhabditida</taxon>
        <taxon>Rhabditina</taxon>
        <taxon>Rhabditomorpha</taxon>
        <taxon>Rhabditoidea</taxon>
        <taxon>Rhabditidae</taxon>
        <taxon>Mesorhabditinae</taxon>
        <taxon>Mesorhabditis</taxon>
    </lineage>
</organism>
<feature type="region of interest" description="Disordered" evidence="6">
    <location>
        <begin position="1120"/>
        <end position="1217"/>
    </location>
</feature>
<feature type="domain" description="Cytochrome c" evidence="11">
    <location>
        <begin position="1310"/>
        <end position="1475"/>
    </location>
</feature>
<dbReference type="GO" id="GO:0005524">
    <property type="term" value="F:ATP binding"/>
    <property type="evidence" value="ECO:0007669"/>
    <property type="project" value="InterPro"/>
</dbReference>
<dbReference type="GO" id="GO:0009055">
    <property type="term" value="F:electron transfer activity"/>
    <property type="evidence" value="ECO:0007669"/>
    <property type="project" value="InterPro"/>
</dbReference>
<dbReference type="Pfam" id="PF00270">
    <property type="entry name" value="DEAD"/>
    <property type="match status" value="1"/>
</dbReference>
<dbReference type="EMBL" id="CATQJA010002555">
    <property type="protein sequence ID" value="CAJ0571307.1"/>
    <property type="molecule type" value="Genomic_DNA"/>
</dbReference>
<keyword evidence="7" id="KW-0812">Transmembrane</keyword>
<dbReference type="Pfam" id="PF02301">
    <property type="entry name" value="HORMA"/>
    <property type="match status" value="2"/>
</dbReference>
<dbReference type="PROSITE" id="PS51007">
    <property type="entry name" value="CYTC"/>
    <property type="match status" value="1"/>
</dbReference>
<proteinExistence type="predicted"/>
<dbReference type="PROSITE" id="PS50238">
    <property type="entry name" value="RHOGAP"/>
    <property type="match status" value="1"/>
</dbReference>
<evidence type="ECO:0000313" key="13">
    <source>
        <dbReference type="EMBL" id="CAJ0571307.1"/>
    </source>
</evidence>
<dbReference type="GO" id="GO:0005634">
    <property type="term" value="C:nucleus"/>
    <property type="evidence" value="ECO:0007669"/>
    <property type="project" value="TreeGrafter"/>
</dbReference>
<evidence type="ECO:0000259" key="10">
    <source>
        <dbReference type="PROSITE" id="PS50815"/>
    </source>
</evidence>
<dbReference type="InterPro" id="IPR008936">
    <property type="entry name" value="Rho_GTPase_activation_prot"/>
</dbReference>
<dbReference type="Proteomes" id="UP001177023">
    <property type="component" value="Unassembled WGS sequence"/>
</dbReference>
<dbReference type="SMART" id="SM00109">
    <property type="entry name" value="C1"/>
    <property type="match status" value="1"/>
</dbReference>
<keyword evidence="7" id="KW-1133">Transmembrane helix</keyword>
<evidence type="ECO:0000256" key="4">
    <source>
        <dbReference type="PROSITE-ProRule" id="PRU00433"/>
    </source>
</evidence>
<dbReference type="GO" id="GO:0032154">
    <property type="term" value="C:cleavage furrow"/>
    <property type="evidence" value="ECO:0007669"/>
    <property type="project" value="TreeGrafter"/>
</dbReference>
<accession>A0AA36CN66</accession>
<dbReference type="InterPro" id="IPR002219">
    <property type="entry name" value="PKC_DAG/PE"/>
</dbReference>
<dbReference type="SUPFAM" id="SSF57889">
    <property type="entry name" value="Cysteine-rich domain"/>
    <property type="match status" value="1"/>
</dbReference>
<dbReference type="InterPro" id="IPR011545">
    <property type="entry name" value="DEAD/DEAH_box_helicase_dom"/>
</dbReference>
<dbReference type="GO" id="GO:0030496">
    <property type="term" value="C:midbody"/>
    <property type="evidence" value="ECO:0007669"/>
    <property type="project" value="TreeGrafter"/>
</dbReference>
<evidence type="ECO:0000256" key="5">
    <source>
        <dbReference type="SAM" id="Coils"/>
    </source>
</evidence>
<dbReference type="SUPFAM" id="SSF48350">
    <property type="entry name" value="GTPase activation domain, GAP"/>
    <property type="match status" value="1"/>
</dbReference>
<keyword evidence="14" id="KW-1185">Reference proteome</keyword>
<dbReference type="GO" id="GO:0007266">
    <property type="term" value="P:Rho protein signal transduction"/>
    <property type="evidence" value="ECO:0007669"/>
    <property type="project" value="TreeGrafter"/>
</dbReference>
<dbReference type="PANTHER" id="PTHR46199">
    <property type="entry name" value="RAC GTPASE-ACTIVATING PROTEIN 1"/>
    <property type="match status" value="1"/>
</dbReference>
<dbReference type="InterPro" id="IPR040801">
    <property type="entry name" value="Ski2_N"/>
</dbReference>
<feature type="region of interest" description="Disordered" evidence="6">
    <location>
        <begin position="1581"/>
        <end position="1601"/>
    </location>
</feature>
<reference evidence="13" key="1">
    <citation type="submission" date="2023-06" db="EMBL/GenBank/DDBJ databases">
        <authorList>
            <person name="Delattre M."/>
        </authorList>
    </citation>
    <scope>NUCLEOTIDE SEQUENCE</scope>
    <source>
        <strain evidence="13">AF72</strain>
    </source>
</reference>
<evidence type="ECO:0000256" key="7">
    <source>
        <dbReference type="SAM" id="Phobius"/>
    </source>
</evidence>
<evidence type="ECO:0000259" key="11">
    <source>
        <dbReference type="PROSITE" id="PS51007"/>
    </source>
</evidence>
<dbReference type="GO" id="GO:0005096">
    <property type="term" value="F:GTPase activator activity"/>
    <property type="evidence" value="ECO:0007669"/>
    <property type="project" value="TreeGrafter"/>
</dbReference>
<feature type="domain" description="Rho-GAP" evidence="9">
    <location>
        <begin position="1362"/>
        <end position="1549"/>
    </location>
</feature>
<dbReference type="PROSITE" id="PS51192">
    <property type="entry name" value="HELICASE_ATP_BIND_1"/>
    <property type="match status" value="1"/>
</dbReference>
<dbReference type="GO" id="GO:0051233">
    <property type="term" value="C:spindle midzone"/>
    <property type="evidence" value="ECO:0007669"/>
    <property type="project" value="TreeGrafter"/>
</dbReference>
<dbReference type="Pfam" id="PF17911">
    <property type="entry name" value="Ski2_N"/>
    <property type="match status" value="1"/>
</dbReference>
<dbReference type="GO" id="GO:0097149">
    <property type="term" value="C:centralspindlin complex"/>
    <property type="evidence" value="ECO:0007669"/>
    <property type="project" value="TreeGrafter"/>
</dbReference>
<evidence type="ECO:0000259" key="9">
    <source>
        <dbReference type="PROSITE" id="PS50238"/>
    </source>
</evidence>
<dbReference type="InterPro" id="IPR014001">
    <property type="entry name" value="Helicase_ATP-bd"/>
</dbReference>
<dbReference type="SMART" id="SM00487">
    <property type="entry name" value="DEXDc"/>
    <property type="match status" value="1"/>
</dbReference>
<feature type="compositionally biased region" description="Basic and acidic residues" evidence="6">
    <location>
        <begin position="395"/>
        <end position="409"/>
    </location>
</feature>
<sequence length="1612" mass="180772">MDDYLYLALKTFRVSAIKTKSSAAIPESKKTAWERLKDDMFVTLDPVVLLKAELDPAGKLLAVHEAVKGSEELGGTNTNMSLQRAPFHGAVTIKGSSNNVPFFPGGFDEELSRILEMSHDVTLQNDEERYLDFNELLKRPPGFQYDVELAVAQPQQPQADQITVEQPEVVEYPFPLDPFQQAAICGMERGESVFVAAHTSAGKTVVAEYAISLCKAHKTRAIYTSPIKALSNQKFRDFKMIFEEVGLVTGDIQLHPEAFCLIMTTEILRSMLYNGSEVIRELEWVVFDEVQYINDVERGHVWEEVLIMLPAHVKIVMLSATVPNADEFADWVGRIKNRRIEVVSTNERHVPLEHHLYTGQTPAAQPVELSTRDLFDFLGGSIGFELTEQAVVKKTDEAKKRKKPADKLESPLAQPADQPVDGAENLEVVLKRPLHEPSFYSPPKYAYAKRIDTQTDIPEYKDKVAVTLTPNALATPTKSGQQTQTLQPPVVHGTTSLALLDEADDEHQQQQEVEQQPSSSSVQLVTLNGLADALNKVIHKDTSRDMERESPALLTGTQLASGTWVSYVVNKAIDFLYSLLPLYAQILVIGLGVFLSAVLAVLYSHQIWKWLKRPAPIDGLEIYQMLLRRPDAAVAEWSLTRNASNGKWLVGGSTLTLIICRRAIWRGTFIPEKKYNLPLFVTADPKLLEFLDRLFKQVEDFLAKKLLKKVVLVIQDEGTEDVLERWQFDIQTVGTSTPKKDVQRIKKEMSDVIRQITATASFLPLLPSCSFNVVLSVSGWPLSGIVITDHGEQPRLQIRPSDEWFPTISLKGSATRVLEFFNYGINSILYQRGIYSADSFKRETKYNLPLYLAADPTLLEDLEPLSNPGFNSIHSIHANLLLESLSTEGPKKLVLVIQEDRTRDVLERWQFDIETDDVAEEKDVYHGLSQIIKQITASVSFLPLLEQACSVIMFDDTLGALGAEQEVKNAEHSMDSSVCSDMTREALGDLYSFNQYKNQLFANQFEYDAVHLLGVVERYQQKWKHADQLANDLDDKCRQHEDAAFAKDERIRKLEAELKDARAQLAAQLSESNALKLDLKDLEAKFKLVQGIVRKQLPELSSTDRQQLAFLNDDRQIQRTHSKRLKKNPLTDHSSEDSLNGGRSEGSLDYTRGSDDDEDVIEHMQTTRTTTRGYRRSGALAGSDVERRRSRSAYTRPGKRSHSKSTAALEERPEGELPKKRSFLQAAHPPPVAARATTSVKHRVSLNRSYSADDLLRDVPNFKKVLTPTMASSSTDIRRAVGPAWTGGRPIAERPHTFVPFSAYVRVKSCDVCNGAIHFGGRASFKCQDCHQLCHSSCKARLPIPCVPRTPKTPTRNKGQGIVLTDYCPATSPMIPYPIIHCVVALERRGCLSHEGLYRIPALQGLSKRLLNELISTRAIPKMDMHDPEVIADTIKGFLRNLNDSLIPRTSIAEFVDAVQKKDDDLLNKYIKGLPQPHRDTLAYLCLHWQRVGACSEVNKMPVENIARCVAPSIMKYMPSGAELIGAQDTVRLHVEVVTVLLKKPQKEWQDLLSQSTAPRNFCGTMDSRIEMARLTETPPMDKSILGPVSTPIAPPSTTRFRPRARLFDSPC</sequence>
<dbReference type="GO" id="GO:0000281">
    <property type="term" value="P:mitotic cytokinesis"/>
    <property type="evidence" value="ECO:0007669"/>
    <property type="project" value="TreeGrafter"/>
</dbReference>
<dbReference type="Pfam" id="PF00130">
    <property type="entry name" value="C1_1"/>
    <property type="match status" value="1"/>
</dbReference>
<dbReference type="SUPFAM" id="SSF56019">
    <property type="entry name" value="The spindle assembly checkpoint protein mad2"/>
    <property type="match status" value="2"/>
</dbReference>
<evidence type="ECO:0000259" key="8">
    <source>
        <dbReference type="PROSITE" id="PS50081"/>
    </source>
</evidence>
<dbReference type="FunFam" id="3.40.50.300:FF:000354">
    <property type="entry name" value="ATP-dependent RNA helicase SKI2"/>
    <property type="match status" value="1"/>
</dbReference>